<protein>
    <submittedName>
        <fullName evidence="5">Predicted transcriptional regulator of N-Acetylglucosamine utilization, GntR family</fullName>
    </submittedName>
</protein>
<evidence type="ECO:0000313" key="5">
    <source>
        <dbReference type="EMBL" id="SJN37081.1"/>
    </source>
</evidence>
<feature type="domain" description="HTH gntR-type" evidence="4">
    <location>
        <begin position="6"/>
        <end position="76"/>
    </location>
</feature>
<dbReference type="InterPro" id="IPR028978">
    <property type="entry name" value="Chorismate_lyase_/UTRA_dom_sf"/>
</dbReference>
<accession>A0A1R4JXW0</accession>
<dbReference type="PROSITE" id="PS50949">
    <property type="entry name" value="HTH_GNTR"/>
    <property type="match status" value="1"/>
</dbReference>
<dbReference type="GO" id="GO:0003677">
    <property type="term" value="F:DNA binding"/>
    <property type="evidence" value="ECO:0007669"/>
    <property type="project" value="UniProtKB-KW"/>
</dbReference>
<sequence length="264" mass="28814">MAQGLGPNAASVAARLRTMIERGHVMHGGRLPPERELSTRFGVSRSTVRAALAALESEGTVRREPGRGGGTFALHPNANWPLAGDAFEHPIGPVLERRMGQGQKLAVPAMLHDQGFTAGTRVLRTRIERADVEVAAALELAEGAGVVLVERLRLADARPLSWETMYVPLERFPDLLERGVGGSLWELFETAYGVRFGRITERVEIVLAAEPYAAVLEASLGQPMLRLTRVARDADARPIEYSVDVFRGDRTRLIVEPAVATRPE</sequence>
<dbReference type="InterPro" id="IPR011663">
    <property type="entry name" value="UTRA"/>
</dbReference>
<dbReference type="AlphaFoldDB" id="A0A1R4JXW0"/>
<dbReference type="SUPFAM" id="SSF46785">
    <property type="entry name" value="Winged helix' DNA-binding domain"/>
    <property type="match status" value="1"/>
</dbReference>
<reference evidence="6" key="1">
    <citation type="submission" date="2017-02" db="EMBL/GenBank/DDBJ databases">
        <authorList>
            <person name="Dridi B."/>
        </authorList>
    </citation>
    <scope>NUCLEOTIDE SEQUENCE [LARGE SCALE GENOMIC DNA]</scope>
    <source>
        <strain evidence="6">EB411</strain>
    </source>
</reference>
<dbReference type="InterPro" id="IPR036390">
    <property type="entry name" value="WH_DNA-bd_sf"/>
</dbReference>
<dbReference type="PANTHER" id="PTHR44846:SF1">
    <property type="entry name" value="MANNOSYL-D-GLYCERATE TRANSPORT_METABOLISM SYSTEM REPRESSOR MNGR-RELATED"/>
    <property type="match status" value="1"/>
</dbReference>
<dbReference type="RefSeq" id="WP_087137797.1">
    <property type="nucleotide sequence ID" value="NZ_FUKR01000057.1"/>
</dbReference>
<dbReference type="EMBL" id="FUKR01000057">
    <property type="protein sequence ID" value="SJN37081.1"/>
    <property type="molecule type" value="Genomic_DNA"/>
</dbReference>
<dbReference type="SUPFAM" id="SSF64288">
    <property type="entry name" value="Chorismate lyase-like"/>
    <property type="match status" value="1"/>
</dbReference>
<dbReference type="OrthoDB" id="7363114at2"/>
<proteinExistence type="predicted"/>
<evidence type="ECO:0000256" key="1">
    <source>
        <dbReference type="ARBA" id="ARBA00023015"/>
    </source>
</evidence>
<keyword evidence="6" id="KW-1185">Reference proteome</keyword>
<dbReference type="InterPro" id="IPR036388">
    <property type="entry name" value="WH-like_DNA-bd_sf"/>
</dbReference>
<keyword evidence="1" id="KW-0805">Transcription regulation</keyword>
<evidence type="ECO:0000313" key="6">
    <source>
        <dbReference type="Proteomes" id="UP000196778"/>
    </source>
</evidence>
<name>A0A1R4JXW0_9MICO</name>
<dbReference type="GO" id="GO:0003700">
    <property type="term" value="F:DNA-binding transcription factor activity"/>
    <property type="evidence" value="ECO:0007669"/>
    <property type="project" value="InterPro"/>
</dbReference>
<dbReference type="Pfam" id="PF07702">
    <property type="entry name" value="UTRA"/>
    <property type="match status" value="1"/>
</dbReference>
<organism evidence="5 6">
    <name type="scientific">Mycetocola reblochoni REB411</name>
    <dbReference type="NCBI Taxonomy" id="1255698"/>
    <lineage>
        <taxon>Bacteria</taxon>
        <taxon>Bacillati</taxon>
        <taxon>Actinomycetota</taxon>
        <taxon>Actinomycetes</taxon>
        <taxon>Micrococcales</taxon>
        <taxon>Microbacteriaceae</taxon>
        <taxon>Mycetocola</taxon>
    </lineage>
</organism>
<dbReference type="CDD" id="cd07377">
    <property type="entry name" value="WHTH_GntR"/>
    <property type="match status" value="1"/>
</dbReference>
<dbReference type="SMART" id="SM00345">
    <property type="entry name" value="HTH_GNTR"/>
    <property type="match status" value="1"/>
</dbReference>
<evidence type="ECO:0000256" key="3">
    <source>
        <dbReference type="ARBA" id="ARBA00023163"/>
    </source>
</evidence>
<dbReference type="InterPro" id="IPR050679">
    <property type="entry name" value="Bact_HTH_transcr_reg"/>
</dbReference>
<gene>
    <name evidence="5" type="ORF">FM119_10235</name>
</gene>
<evidence type="ECO:0000259" key="4">
    <source>
        <dbReference type="PROSITE" id="PS50949"/>
    </source>
</evidence>
<dbReference type="PRINTS" id="PR00035">
    <property type="entry name" value="HTHGNTR"/>
</dbReference>
<dbReference type="GO" id="GO:0045892">
    <property type="term" value="P:negative regulation of DNA-templated transcription"/>
    <property type="evidence" value="ECO:0007669"/>
    <property type="project" value="TreeGrafter"/>
</dbReference>
<dbReference type="PANTHER" id="PTHR44846">
    <property type="entry name" value="MANNOSYL-D-GLYCERATE TRANSPORT/METABOLISM SYSTEM REPRESSOR MNGR-RELATED"/>
    <property type="match status" value="1"/>
</dbReference>
<dbReference type="SMART" id="SM00866">
    <property type="entry name" value="UTRA"/>
    <property type="match status" value="1"/>
</dbReference>
<dbReference type="Proteomes" id="UP000196778">
    <property type="component" value="Unassembled WGS sequence"/>
</dbReference>
<keyword evidence="2" id="KW-0238">DNA-binding</keyword>
<keyword evidence="3" id="KW-0804">Transcription</keyword>
<evidence type="ECO:0000256" key="2">
    <source>
        <dbReference type="ARBA" id="ARBA00023125"/>
    </source>
</evidence>
<dbReference type="Gene3D" id="3.40.1410.10">
    <property type="entry name" value="Chorismate lyase-like"/>
    <property type="match status" value="1"/>
</dbReference>
<dbReference type="Pfam" id="PF00392">
    <property type="entry name" value="GntR"/>
    <property type="match status" value="1"/>
</dbReference>
<dbReference type="InterPro" id="IPR000524">
    <property type="entry name" value="Tscrpt_reg_HTH_GntR"/>
</dbReference>
<dbReference type="Gene3D" id="1.10.10.10">
    <property type="entry name" value="Winged helix-like DNA-binding domain superfamily/Winged helix DNA-binding domain"/>
    <property type="match status" value="1"/>
</dbReference>